<organism evidence="2">
    <name type="scientific">Rhizophora mucronata</name>
    <name type="common">Asiatic mangrove</name>
    <dbReference type="NCBI Taxonomy" id="61149"/>
    <lineage>
        <taxon>Eukaryota</taxon>
        <taxon>Viridiplantae</taxon>
        <taxon>Streptophyta</taxon>
        <taxon>Embryophyta</taxon>
        <taxon>Tracheophyta</taxon>
        <taxon>Spermatophyta</taxon>
        <taxon>Magnoliopsida</taxon>
        <taxon>eudicotyledons</taxon>
        <taxon>Gunneridae</taxon>
        <taxon>Pentapetalae</taxon>
        <taxon>rosids</taxon>
        <taxon>fabids</taxon>
        <taxon>Malpighiales</taxon>
        <taxon>Rhizophoraceae</taxon>
        <taxon>Rhizophora</taxon>
    </lineage>
</organism>
<keyword evidence="1" id="KW-1133">Transmembrane helix</keyword>
<accession>A0A2P2NEI8</accession>
<dbReference type="EMBL" id="GGEC01060411">
    <property type="protein sequence ID" value="MBX40895.1"/>
    <property type="molecule type" value="Transcribed_RNA"/>
</dbReference>
<name>A0A2P2NEI8_RHIMU</name>
<feature type="transmembrane region" description="Helical" evidence="1">
    <location>
        <begin position="12"/>
        <end position="31"/>
    </location>
</feature>
<evidence type="ECO:0000256" key="1">
    <source>
        <dbReference type="SAM" id="Phobius"/>
    </source>
</evidence>
<keyword evidence="1" id="KW-0812">Transmembrane</keyword>
<evidence type="ECO:0000313" key="2">
    <source>
        <dbReference type="EMBL" id="MBX40895.1"/>
    </source>
</evidence>
<protein>
    <submittedName>
        <fullName evidence="2">Uncharacterized protein</fullName>
    </submittedName>
</protein>
<sequence length="34" mass="3915">MGLTVPTKSAHFMLYSFPYLYFLGTVINMKLDSK</sequence>
<proteinExistence type="predicted"/>
<reference evidence="2" key="1">
    <citation type="submission" date="2018-02" db="EMBL/GenBank/DDBJ databases">
        <title>Rhizophora mucronata_Transcriptome.</title>
        <authorList>
            <person name="Meera S.P."/>
            <person name="Sreeshan A."/>
            <person name="Augustine A."/>
        </authorList>
    </citation>
    <scope>NUCLEOTIDE SEQUENCE</scope>
    <source>
        <tissue evidence="2">Leaf</tissue>
    </source>
</reference>
<dbReference type="AlphaFoldDB" id="A0A2P2NEI8"/>
<keyword evidence="1" id="KW-0472">Membrane</keyword>